<accession>A0ABR2QB47</accession>
<gene>
    <name evidence="1" type="ORF">V6N11_012327</name>
</gene>
<evidence type="ECO:0000313" key="1">
    <source>
        <dbReference type="EMBL" id="KAK8997789.1"/>
    </source>
</evidence>
<protein>
    <submittedName>
        <fullName evidence="1">Uncharacterized protein</fullName>
    </submittedName>
</protein>
<name>A0ABR2QB47_9ROSI</name>
<dbReference type="EMBL" id="JBBPBN010000042">
    <property type="protein sequence ID" value="KAK8997789.1"/>
    <property type="molecule type" value="Genomic_DNA"/>
</dbReference>
<dbReference type="Proteomes" id="UP001396334">
    <property type="component" value="Unassembled WGS sequence"/>
</dbReference>
<keyword evidence="2" id="KW-1185">Reference proteome</keyword>
<reference evidence="1 2" key="1">
    <citation type="journal article" date="2024" name="G3 (Bethesda)">
        <title>Genome assembly of Hibiscus sabdariffa L. provides insights into metabolisms of medicinal natural products.</title>
        <authorList>
            <person name="Kim T."/>
        </authorList>
    </citation>
    <scope>NUCLEOTIDE SEQUENCE [LARGE SCALE GENOMIC DNA]</scope>
    <source>
        <strain evidence="1">TK-2024</strain>
        <tissue evidence="1">Old leaves</tissue>
    </source>
</reference>
<comment type="caution">
    <text evidence="1">The sequence shown here is derived from an EMBL/GenBank/DDBJ whole genome shotgun (WGS) entry which is preliminary data.</text>
</comment>
<sequence length="83" mass="9473">MTDSTQRGGQNFLADDLRREMTSWAGKLEKKWALSGCNVDLTRSGNYGPDRHSGCSVDLHGSGNYESDKWVQRQPFRIRQLRV</sequence>
<evidence type="ECO:0000313" key="2">
    <source>
        <dbReference type="Proteomes" id="UP001396334"/>
    </source>
</evidence>
<proteinExistence type="predicted"/>
<organism evidence="1 2">
    <name type="scientific">Hibiscus sabdariffa</name>
    <name type="common">roselle</name>
    <dbReference type="NCBI Taxonomy" id="183260"/>
    <lineage>
        <taxon>Eukaryota</taxon>
        <taxon>Viridiplantae</taxon>
        <taxon>Streptophyta</taxon>
        <taxon>Embryophyta</taxon>
        <taxon>Tracheophyta</taxon>
        <taxon>Spermatophyta</taxon>
        <taxon>Magnoliopsida</taxon>
        <taxon>eudicotyledons</taxon>
        <taxon>Gunneridae</taxon>
        <taxon>Pentapetalae</taxon>
        <taxon>rosids</taxon>
        <taxon>malvids</taxon>
        <taxon>Malvales</taxon>
        <taxon>Malvaceae</taxon>
        <taxon>Malvoideae</taxon>
        <taxon>Hibiscus</taxon>
    </lineage>
</organism>